<dbReference type="Proteomes" id="UP000267003">
    <property type="component" value="Unassembled WGS sequence"/>
</dbReference>
<dbReference type="InterPro" id="IPR011646">
    <property type="entry name" value="KAP_P-loop"/>
</dbReference>
<feature type="transmembrane region" description="Helical" evidence="3">
    <location>
        <begin position="613"/>
        <end position="633"/>
    </location>
</feature>
<sequence length="1094" mass="120893">MAALLAPGLALTTNHALVGEAGRVVVTLRTRGALTTTARIIERDPRRDFALLEIEQYDHAIQPPPALTLQPPRVGAGCQSRRIIEGGLIPFTERFSAVIAQVEDSGLLTLRVDGPLLSVGSSGAPIVSEGRLVGILRSISSSSGMCQAIPMAWLRESPIWPIVQKYLVSEHEESEHEEAVSVPLRTTERRWFERLSPSALQVVSVADGLRRAVLNPWSKLLLEYLVAALVAESSGPLPNQMRRKGITSDELMGRIQEWSQTAIALNGSYDVTPLETVPELSSYVREALELAAKAADAQRSAHIESTHLLYGVLSVTDSPLVQAMAAMGLSRELIVAEPVDTPILAGFRPDDLQGEDRLGIDPEVQALVSVLAARDVAPPLSLGLFGDWGSGKSFFMRRLEKSIDAVAATAAPGYCEKIVQIRFNAWSYIDTQNLWASLTSEIFEQLAQKLSSGDTVTAATKRAQLLAATDSSRNVLAEAQKQKESVALSLRQSEERLQKLESAEEELRSDLRDVKLNRNTLQRILETTGLQKQADELSAKLQLPLKQALTTEGIEQLLELRSLSGRLRAFWQSLSVKPSGERRNFLLLLLVCLGLPLLALFVAPHFIDAWKELCGFLGVAGIAGLVLKLRPFLAAAKAAAKELETAWNAATAQIEERKQARRTELETERKALTLQVDQAQKSVDEATQALHDVEAQLDALRADRQVSDFIRKRHQSTDYTQHLGVIARAQQDFERLTELLKAAREEHSSMPSDLPRIDRIILYIDDLDRCPEDKVVDVLQAVHLLLAFELFVVVVGVDSRWLLHSLQQSSNVFQSSLRKDSGMSTEEQHHWQSTPLNYLEKIFQIPYALRGMEPEGFGSLIDDLTQASAEPPAAIQAPPREPTSQPVLPAPTASTPEPKPLPALEAGPALRGEPPPPPPAPLLLRITDEERRYMKALHGFIPSPRAAKRFVNTYRLLHASLPPNERATFVGNQERLGECLFAQFLLALLIGHPAEAARVLETLVELEPTGSWWDFIFGFFANETARDGSLEHREKLLARIADIRAQRIFPEDLTCGTFVKWAPRVARYSFQARSVLMARKKPAPFVLHKESKAS</sequence>
<evidence type="ECO:0000256" key="3">
    <source>
        <dbReference type="SAM" id="Phobius"/>
    </source>
</evidence>
<keyword evidence="6" id="KW-1185">Reference proteome</keyword>
<organism evidence="5 6">
    <name type="scientific">Corallococcus aberystwythensis</name>
    <dbReference type="NCBI Taxonomy" id="2316722"/>
    <lineage>
        <taxon>Bacteria</taxon>
        <taxon>Pseudomonadati</taxon>
        <taxon>Myxococcota</taxon>
        <taxon>Myxococcia</taxon>
        <taxon>Myxococcales</taxon>
        <taxon>Cystobacterineae</taxon>
        <taxon>Myxococcaceae</taxon>
        <taxon>Corallococcus</taxon>
    </lineage>
</organism>
<dbReference type="EMBL" id="RAWK01000063">
    <property type="protein sequence ID" value="RKH68244.1"/>
    <property type="molecule type" value="Genomic_DNA"/>
</dbReference>
<keyword evidence="3" id="KW-1133">Transmembrane helix</keyword>
<dbReference type="PANTHER" id="PTHR22674">
    <property type="entry name" value="NTPASE, KAP FAMILY P-LOOP DOMAIN-CONTAINING 1"/>
    <property type="match status" value="1"/>
</dbReference>
<gene>
    <name evidence="5" type="ORF">D7W81_12790</name>
</gene>
<dbReference type="InterPro" id="IPR036628">
    <property type="entry name" value="Clp_N_dom_sf"/>
</dbReference>
<dbReference type="Gene3D" id="1.10.1780.10">
    <property type="entry name" value="Clp, N-terminal domain"/>
    <property type="match status" value="1"/>
</dbReference>
<dbReference type="InterPro" id="IPR027417">
    <property type="entry name" value="P-loop_NTPase"/>
</dbReference>
<dbReference type="Gene3D" id="2.40.10.120">
    <property type="match status" value="1"/>
</dbReference>
<evidence type="ECO:0000256" key="1">
    <source>
        <dbReference type="SAM" id="Coils"/>
    </source>
</evidence>
<dbReference type="PANTHER" id="PTHR22674:SF6">
    <property type="entry name" value="NTPASE KAP FAMILY P-LOOP DOMAIN-CONTAINING PROTEIN 1"/>
    <property type="match status" value="1"/>
</dbReference>
<keyword evidence="3" id="KW-0812">Transmembrane</keyword>
<dbReference type="Pfam" id="PF13365">
    <property type="entry name" value="Trypsin_2"/>
    <property type="match status" value="1"/>
</dbReference>
<comment type="caution">
    <text evidence="5">The sequence shown here is derived from an EMBL/GenBank/DDBJ whole genome shotgun (WGS) entry which is preliminary data.</text>
</comment>
<feature type="domain" description="KAP NTPase" evidence="4">
    <location>
        <begin position="362"/>
        <end position="506"/>
    </location>
</feature>
<feature type="region of interest" description="Disordered" evidence="2">
    <location>
        <begin position="870"/>
        <end position="919"/>
    </location>
</feature>
<proteinExistence type="predicted"/>
<dbReference type="SUPFAM" id="SSF52540">
    <property type="entry name" value="P-loop containing nucleoside triphosphate hydrolases"/>
    <property type="match status" value="1"/>
</dbReference>
<dbReference type="InterPro" id="IPR009003">
    <property type="entry name" value="Peptidase_S1_PA"/>
</dbReference>
<reference evidence="6" key="1">
    <citation type="submission" date="2018-09" db="EMBL/GenBank/DDBJ databases">
        <authorList>
            <person name="Livingstone P.G."/>
            <person name="Whitworth D.E."/>
        </authorList>
    </citation>
    <scope>NUCLEOTIDE SEQUENCE [LARGE SCALE GENOMIC DNA]</scope>
    <source>
        <strain evidence="6">AB050A</strain>
    </source>
</reference>
<evidence type="ECO:0000313" key="6">
    <source>
        <dbReference type="Proteomes" id="UP000267003"/>
    </source>
</evidence>
<keyword evidence="1" id="KW-0175">Coiled coil</keyword>
<protein>
    <recommendedName>
        <fullName evidence="4">KAP NTPase domain-containing protein</fullName>
    </recommendedName>
</protein>
<feature type="domain" description="KAP NTPase" evidence="4">
    <location>
        <begin position="708"/>
        <end position="958"/>
    </location>
</feature>
<dbReference type="Pfam" id="PF07693">
    <property type="entry name" value="KAP_NTPase"/>
    <property type="match status" value="2"/>
</dbReference>
<dbReference type="SUPFAM" id="SSF50494">
    <property type="entry name" value="Trypsin-like serine proteases"/>
    <property type="match status" value="1"/>
</dbReference>
<evidence type="ECO:0000259" key="4">
    <source>
        <dbReference type="Pfam" id="PF07693"/>
    </source>
</evidence>
<keyword evidence="3" id="KW-0472">Membrane</keyword>
<evidence type="ECO:0000256" key="2">
    <source>
        <dbReference type="SAM" id="MobiDB-lite"/>
    </source>
</evidence>
<accession>A0A3A8QYN1</accession>
<evidence type="ECO:0000313" key="5">
    <source>
        <dbReference type="EMBL" id="RKH68244.1"/>
    </source>
</evidence>
<dbReference type="SUPFAM" id="SSF81923">
    <property type="entry name" value="Double Clp-N motif"/>
    <property type="match status" value="1"/>
</dbReference>
<feature type="transmembrane region" description="Helical" evidence="3">
    <location>
        <begin position="585"/>
        <end position="606"/>
    </location>
</feature>
<dbReference type="AlphaFoldDB" id="A0A3A8QYN1"/>
<feature type="coiled-coil region" evidence="1">
    <location>
        <begin position="655"/>
        <end position="746"/>
    </location>
</feature>
<dbReference type="InterPro" id="IPR052754">
    <property type="entry name" value="NTPase_KAP_P-loop"/>
</dbReference>
<feature type="coiled-coil region" evidence="1">
    <location>
        <begin position="476"/>
        <end position="517"/>
    </location>
</feature>
<name>A0A3A8QYN1_9BACT</name>